<comment type="similarity">
    <text evidence="7 10">Belongs to the fluoride channel Fluc/FEX (TC 1.A.43) family.</text>
</comment>
<protein>
    <recommendedName>
        <fullName evidence="10">Fluoride-specific ion channel FluC</fullName>
    </recommendedName>
</protein>
<keyword evidence="5 10" id="KW-0472">Membrane</keyword>
<evidence type="ECO:0000313" key="11">
    <source>
        <dbReference type="EMBL" id="GGH66186.1"/>
    </source>
</evidence>
<dbReference type="EMBL" id="BMDC01000004">
    <property type="protein sequence ID" value="GGH66186.1"/>
    <property type="molecule type" value="Genomic_DNA"/>
</dbReference>
<keyword evidence="12" id="KW-1185">Reference proteome</keyword>
<comment type="catalytic activity">
    <reaction evidence="8">
        <text>fluoride(in) = fluoride(out)</text>
        <dbReference type="Rhea" id="RHEA:76159"/>
        <dbReference type="ChEBI" id="CHEBI:17051"/>
    </reaction>
    <physiologicalReaction direction="left-to-right" evidence="8">
        <dbReference type="Rhea" id="RHEA:76160"/>
    </physiologicalReaction>
</comment>
<feature type="transmembrane region" description="Helical" evidence="10">
    <location>
        <begin position="118"/>
        <end position="139"/>
    </location>
</feature>
<dbReference type="Pfam" id="PF02537">
    <property type="entry name" value="CRCB"/>
    <property type="match status" value="1"/>
</dbReference>
<evidence type="ECO:0000256" key="1">
    <source>
        <dbReference type="ARBA" id="ARBA00004651"/>
    </source>
</evidence>
<dbReference type="HAMAP" id="MF_00454">
    <property type="entry name" value="FluC"/>
    <property type="match status" value="1"/>
</dbReference>
<sequence length="193" mass="20568">MRQMEWSLYYAPPVAPGSSSCLPCGRPLGTPGLTLCKARVYRRDVKEQKIPAGLLVFCGGGVGASLRWILGLLFPALPVTLVINVLGAFALGFLLTFLALSGPEDSSPSGARRRTVRLAVGTGFMGGFTTYSSFAVGSIELIQDDAWGGFFLYALASLCLGFVACFLGVWGAEKTASRQAFHVKRQPEKGGIR</sequence>
<dbReference type="GO" id="GO:0062054">
    <property type="term" value="F:fluoride channel activity"/>
    <property type="evidence" value="ECO:0007669"/>
    <property type="project" value="UniProtKB-UniRule"/>
</dbReference>
<reference evidence="11 12" key="1">
    <citation type="journal article" date="2014" name="Int. J. Syst. Evol. Microbiol.">
        <title>Complete genome sequence of Corynebacterium casei LMG S-19264T (=DSM 44701T), isolated from a smear-ripened cheese.</title>
        <authorList>
            <consortium name="US DOE Joint Genome Institute (JGI-PGF)"/>
            <person name="Walter F."/>
            <person name="Albersmeier A."/>
            <person name="Kalinowski J."/>
            <person name="Ruckert C."/>
        </authorList>
    </citation>
    <scope>NUCLEOTIDE SEQUENCE [LARGE SCALE GENOMIC DNA]</scope>
    <source>
        <strain evidence="11 12">CCM 8669</strain>
    </source>
</reference>
<organism evidence="11 12">
    <name type="scientific">Rothia aerolata</name>
    <dbReference type="NCBI Taxonomy" id="1812262"/>
    <lineage>
        <taxon>Bacteria</taxon>
        <taxon>Bacillati</taxon>
        <taxon>Actinomycetota</taxon>
        <taxon>Actinomycetes</taxon>
        <taxon>Micrococcales</taxon>
        <taxon>Micrococcaceae</taxon>
        <taxon>Rothia</taxon>
    </lineage>
</organism>
<dbReference type="AlphaFoldDB" id="A0A917MV83"/>
<evidence type="ECO:0000256" key="8">
    <source>
        <dbReference type="ARBA" id="ARBA00035585"/>
    </source>
</evidence>
<gene>
    <name evidence="10" type="primary">fluC</name>
    <name evidence="10" type="synonym">crcB</name>
    <name evidence="11" type="ORF">GCM10007359_20160</name>
</gene>
<evidence type="ECO:0000256" key="7">
    <source>
        <dbReference type="ARBA" id="ARBA00035120"/>
    </source>
</evidence>
<comment type="subcellular location">
    <subcellularLocation>
        <location evidence="1 10">Cell membrane</location>
        <topology evidence="1 10">Multi-pass membrane protein</topology>
    </subcellularLocation>
</comment>
<feature type="binding site" evidence="10">
    <location>
        <position position="126"/>
    </location>
    <ligand>
        <name>Na(+)</name>
        <dbReference type="ChEBI" id="CHEBI:29101"/>
        <note>structural</note>
    </ligand>
</feature>
<keyword evidence="10" id="KW-0479">Metal-binding</keyword>
<dbReference type="PANTHER" id="PTHR28259">
    <property type="entry name" value="FLUORIDE EXPORT PROTEIN 1-RELATED"/>
    <property type="match status" value="1"/>
</dbReference>
<evidence type="ECO:0000256" key="4">
    <source>
        <dbReference type="ARBA" id="ARBA00022989"/>
    </source>
</evidence>
<dbReference type="GO" id="GO:0046872">
    <property type="term" value="F:metal ion binding"/>
    <property type="evidence" value="ECO:0007669"/>
    <property type="project" value="UniProtKB-KW"/>
</dbReference>
<evidence type="ECO:0000256" key="5">
    <source>
        <dbReference type="ARBA" id="ARBA00023136"/>
    </source>
</evidence>
<comment type="caution">
    <text evidence="11">The sequence shown here is derived from an EMBL/GenBank/DDBJ whole genome shotgun (WGS) entry which is preliminary data.</text>
</comment>
<evidence type="ECO:0000256" key="3">
    <source>
        <dbReference type="ARBA" id="ARBA00022692"/>
    </source>
</evidence>
<evidence type="ECO:0000313" key="12">
    <source>
        <dbReference type="Proteomes" id="UP000600171"/>
    </source>
</evidence>
<accession>A0A917MV83</accession>
<keyword evidence="4 10" id="KW-1133">Transmembrane helix</keyword>
<evidence type="ECO:0000256" key="9">
    <source>
        <dbReference type="ARBA" id="ARBA00049940"/>
    </source>
</evidence>
<dbReference type="Proteomes" id="UP000600171">
    <property type="component" value="Unassembled WGS sequence"/>
</dbReference>
<dbReference type="PROSITE" id="PS51257">
    <property type="entry name" value="PROKAR_LIPOPROTEIN"/>
    <property type="match status" value="1"/>
</dbReference>
<keyword evidence="3 10" id="KW-0812">Transmembrane</keyword>
<proteinExistence type="inferred from homology"/>
<keyword evidence="10" id="KW-0813">Transport</keyword>
<comment type="activity regulation">
    <text evidence="10">Na(+) is not transported, but it plays an essential structural role and its presence is essential for fluoride channel function.</text>
</comment>
<dbReference type="GO" id="GO:0005886">
    <property type="term" value="C:plasma membrane"/>
    <property type="evidence" value="ECO:0007669"/>
    <property type="project" value="UniProtKB-SubCell"/>
</dbReference>
<keyword evidence="6 10" id="KW-0407">Ion channel</keyword>
<evidence type="ECO:0000256" key="10">
    <source>
        <dbReference type="HAMAP-Rule" id="MF_00454"/>
    </source>
</evidence>
<feature type="transmembrane region" description="Helical" evidence="10">
    <location>
        <begin position="76"/>
        <end position="98"/>
    </location>
</feature>
<keyword evidence="10" id="KW-0406">Ion transport</keyword>
<keyword evidence="2 10" id="KW-1003">Cell membrane</keyword>
<evidence type="ECO:0000256" key="6">
    <source>
        <dbReference type="ARBA" id="ARBA00023303"/>
    </source>
</evidence>
<name>A0A917MV83_9MICC</name>
<dbReference type="PANTHER" id="PTHR28259:SF1">
    <property type="entry name" value="FLUORIDE EXPORT PROTEIN 1-RELATED"/>
    <property type="match status" value="1"/>
</dbReference>
<dbReference type="GO" id="GO:0140114">
    <property type="term" value="P:cellular detoxification of fluoride"/>
    <property type="evidence" value="ECO:0007669"/>
    <property type="project" value="UniProtKB-UniRule"/>
</dbReference>
<feature type="transmembrane region" description="Helical" evidence="10">
    <location>
        <begin position="151"/>
        <end position="172"/>
    </location>
</feature>
<comment type="function">
    <text evidence="9 10">Fluoride-specific ion channel. Important for reducing fluoride concentration in the cell, thus reducing its toxicity.</text>
</comment>
<keyword evidence="10" id="KW-0915">Sodium</keyword>
<feature type="transmembrane region" description="Helical" evidence="10">
    <location>
        <begin position="52"/>
        <end position="70"/>
    </location>
</feature>
<evidence type="ECO:0000256" key="2">
    <source>
        <dbReference type="ARBA" id="ARBA00022475"/>
    </source>
</evidence>
<feature type="binding site" evidence="10">
    <location>
        <position position="129"/>
    </location>
    <ligand>
        <name>Na(+)</name>
        <dbReference type="ChEBI" id="CHEBI:29101"/>
        <note>structural</note>
    </ligand>
</feature>
<dbReference type="InterPro" id="IPR003691">
    <property type="entry name" value="FluC"/>
</dbReference>